<dbReference type="NCBIfam" id="NF002353">
    <property type="entry name" value="PRK01318.1-4"/>
    <property type="match status" value="1"/>
</dbReference>
<evidence type="ECO:0000256" key="6">
    <source>
        <dbReference type="ARBA" id="ARBA00022692"/>
    </source>
</evidence>
<keyword evidence="9 13" id="KW-0472">Membrane</keyword>
<evidence type="ECO:0000256" key="2">
    <source>
        <dbReference type="ARBA" id="ARBA00010527"/>
    </source>
</evidence>
<feature type="transmembrane region" description="Helical" evidence="13">
    <location>
        <begin position="443"/>
        <end position="466"/>
    </location>
</feature>
<evidence type="ECO:0000256" key="4">
    <source>
        <dbReference type="ARBA" id="ARBA00022448"/>
    </source>
</evidence>
<evidence type="ECO:0000256" key="8">
    <source>
        <dbReference type="ARBA" id="ARBA00022989"/>
    </source>
</evidence>
<dbReference type="InterPro" id="IPR038221">
    <property type="entry name" value="YidC_periplasmic_sf"/>
</dbReference>
<gene>
    <name evidence="13 17" type="primary">yidC</name>
    <name evidence="17" type="ORF">KZZ10_04815</name>
</gene>
<evidence type="ECO:0000256" key="3">
    <source>
        <dbReference type="ARBA" id="ARBA00015325"/>
    </source>
</evidence>
<protein>
    <recommendedName>
        <fullName evidence="3 13">Membrane protein insertase YidC</fullName>
    </recommendedName>
    <alternativeName>
        <fullName evidence="12 13">Foldase YidC</fullName>
    </alternativeName>
    <alternativeName>
        <fullName evidence="13">Membrane protein YidC</fullName>
    </alternativeName>
    <alternativeName>
        <fullName evidence="11 13">membrane integrase YidC</fullName>
    </alternativeName>
</protein>
<dbReference type="PANTHER" id="PTHR12428">
    <property type="entry name" value="OXA1"/>
    <property type="match status" value="1"/>
</dbReference>
<dbReference type="NCBIfam" id="TIGR03593">
    <property type="entry name" value="yidC_nterm"/>
    <property type="match status" value="1"/>
</dbReference>
<accession>A0A953N7D3</accession>
<dbReference type="CDD" id="cd20070">
    <property type="entry name" value="5TM_YidC_Alb3"/>
    <property type="match status" value="1"/>
</dbReference>
<feature type="compositionally biased region" description="Low complexity" evidence="14">
    <location>
        <begin position="41"/>
        <end position="73"/>
    </location>
</feature>
<feature type="region of interest" description="Disordered" evidence="14">
    <location>
        <begin position="34"/>
        <end position="86"/>
    </location>
</feature>
<evidence type="ECO:0000313" key="18">
    <source>
        <dbReference type="Proteomes" id="UP000739565"/>
    </source>
</evidence>
<dbReference type="GO" id="GO:0051205">
    <property type="term" value="P:protein insertion into membrane"/>
    <property type="evidence" value="ECO:0007669"/>
    <property type="project" value="TreeGrafter"/>
</dbReference>
<reference evidence="17" key="1">
    <citation type="submission" date="2021-07" db="EMBL/GenBank/DDBJ databases">
        <title>New genus and species of the family Alcaligenaceae.</title>
        <authorList>
            <person name="Hahn M.W."/>
        </authorList>
    </citation>
    <scope>NUCLEOTIDE SEQUENCE</scope>
    <source>
        <strain evidence="17">LF4-65</strain>
    </source>
</reference>
<evidence type="ECO:0000256" key="7">
    <source>
        <dbReference type="ARBA" id="ARBA00022927"/>
    </source>
</evidence>
<keyword evidence="5 13" id="KW-1003">Cell membrane</keyword>
<comment type="caution">
    <text evidence="13">Lacks conserved residue(s) required for the propagation of feature annotation.</text>
</comment>
<dbReference type="Pfam" id="PF02096">
    <property type="entry name" value="60KD_IMP"/>
    <property type="match status" value="1"/>
</dbReference>
<evidence type="ECO:0000259" key="15">
    <source>
        <dbReference type="Pfam" id="PF02096"/>
    </source>
</evidence>
<comment type="subunit">
    <text evidence="13">Interacts with the Sec translocase complex via SecD. Specifically interacts with transmembrane segments of nascent integral membrane proteins during membrane integration.</text>
</comment>
<organism evidence="17 18">
    <name type="scientific">Zwartia hollandica</name>
    <dbReference type="NCBI Taxonomy" id="324606"/>
    <lineage>
        <taxon>Bacteria</taxon>
        <taxon>Pseudomonadati</taxon>
        <taxon>Pseudomonadota</taxon>
        <taxon>Betaproteobacteria</taxon>
        <taxon>Burkholderiales</taxon>
        <taxon>Alcaligenaceae</taxon>
        <taxon>Zwartia</taxon>
    </lineage>
</organism>
<dbReference type="EMBL" id="JAHXRI010000006">
    <property type="protein sequence ID" value="MBZ1349960.1"/>
    <property type="molecule type" value="Genomic_DNA"/>
</dbReference>
<dbReference type="HAMAP" id="MF_01810">
    <property type="entry name" value="YidC_type1"/>
    <property type="match status" value="1"/>
</dbReference>
<name>A0A953N7D3_9BURK</name>
<evidence type="ECO:0000256" key="9">
    <source>
        <dbReference type="ARBA" id="ARBA00023136"/>
    </source>
</evidence>
<dbReference type="Pfam" id="PF14849">
    <property type="entry name" value="YidC_periplas"/>
    <property type="match status" value="1"/>
</dbReference>
<keyword evidence="4 13" id="KW-0813">Transport</keyword>
<dbReference type="PANTHER" id="PTHR12428:SF65">
    <property type="entry name" value="CYTOCHROME C OXIDASE ASSEMBLY PROTEIN COX18, MITOCHONDRIAL"/>
    <property type="match status" value="1"/>
</dbReference>
<comment type="similarity">
    <text evidence="2 13">Belongs to the OXA1/ALB3/YidC family. Type 1 subfamily.</text>
</comment>
<feature type="domain" description="Membrane insertase YidC N-terminal" evidence="16">
    <location>
        <begin position="89"/>
        <end position="369"/>
    </location>
</feature>
<keyword evidence="18" id="KW-1185">Reference proteome</keyword>
<dbReference type="NCBIfam" id="NF002352">
    <property type="entry name" value="PRK01318.1-3"/>
    <property type="match status" value="1"/>
</dbReference>
<evidence type="ECO:0000256" key="13">
    <source>
        <dbReference type="HAMAP-Rule" id="MF_01810"/>
    </source>
</evidence>
<evidence type="ECO:0000256" key="11">
    <source>
        <dbReference type="ARBA" id="ARBA00033245"/>
    </source>
</evidence>
<evidence type="ECO:0000256" key="10">
    <source>
        <dbReference type="ARBA" id="ARBA00023186"/>
    </source>
</evidence>
<feature type="transmembrane region" description="Helical" evidence="13">
    <location>
        <begin position="380"/>
        <end position="401"/>
    </location>
</feature>
<sequence>MDIRRTILLMIFSFSLLMLWNNWQVHQGNPPLFGAPPPKAAPTATATPSDAATTSPAGVPSAPVQAAAPGAAPTIPGTSSPTPAQAQTVTVKSDVLALTFDLQGAQLVRAELLTVPGKDDKKQPFVLLSRDAGHTYVVQSGLTGAPAGSLYPTHLASYKLVTEAKELNGNTLIVKFESEASGVKLTKTFTLTRGSYAIAVDHQIENLSAQPVTPSVYLQITRDGSDPMGQSNTPSFLQGPISFTGPAVYSEQEKFQKITFPEIEKRKAQYIKQADNGWFAMVQHYFVTAWIPPQGKTRSYEVTELEKNLFAVRSIEPVGSINPGSQVSVPTKLWVGPQDQSELEAVAPGLELVVDYGLLTIIAKPVFTLMTWLFSLLGNWGWTIVALTFLIKAAFYPLSAASYRSMAKMKLVAPRLQALREKFGDDRQKLNTAMMEMYRTEKINPLGGCLPIVIQIPVFISLYYVLGSSVELRGAPWILWIEDLSVQDPYFILPLIMMATMFIQMKLNPTPPDPVQAKVMMFMPLVFGGMMFFFPSGLVLYWCVNNILSIAQQWYITQTIANQAAAAHR</sequence>
<comment type="subcellular location">
    <subcellularLocation>
        <location evidence="1">Cell inner membrane</location>
        <topology evidence="1">Multi-pass membrane protein</topology>
    </subcellularLocation>
    <subcellularLocation>
        <location evidence="13">Cell membrane</location>
        <topology evidence="13">Multi-pass membrane protein</topology>
    </subcellularLocation>
</comment>
<keyword evidence="6 13" id="KW-0812">Transmembrane</keyword>
<evidence type="ECO:0000256" key="1">
    <source>
        <dbReference type="ARBA" id="ARBA00004429"/>
    </source>
</evidence>
<evidence type="ECO:0000256" key="5">
    <source>
        <dbReference type="ARBA" id="ARBA00022475"/>
    </source>
</evidence>
<feature type="compositionally biased region" description="Polar residues" evidence="14">
    <location>
        <begin position="76"/>
        <end position="86"/>
    </location>
</feature>
<dbReference type="GO" id="GO:0032977">
    <property type="term" value="F:membrane insertase activity"/>
    <property type="evidence" value="ECO:0007669"/>
    <property type="project" value="InterPro"/>
</dbReference>
<feature type="transmembrane region" description="Helical" evidence="13">
    <location>
        <begin position="519"/>
        <end position="542"/>
    </location>
</feature>
<dbReference type="Gene3D" id="2.70.98.90">
    <property type="match status" value="1"/>
</dbReference>
<feature type="domain" description="Membrane insertase YidC/Oxa/ALB C-terminal" evidence="15">
    <location>
        <begin position="380"/>
        <end position="557"/>
    </location>
</feature>
<dbReference type="InterPro" id="IPR028053">
    <property type="entry name" value="Membr_insert_YidC_N"/>
</dbReference>
<dbReference type="RefSeq" id="WP_259660367.1">
    <property type="nucleotide sequence ID" value="NZ_JAHXRI010000006.1"/>
</dbReference>
<evidence type="ECO:0000256" key="14">
    <source>
        <dbReference type="SAM" id="MobiDB-lite"/>
    </source>
</evidence>
<keyword evidence="10 13" id="KW-0143">Chaperone</keyword>
<dbReference type="Proteomes" id="UP000739565">
    <property type="component" value="Unassembled WGS sequence"/>
</dbReference>
<dbReference type="InterPro" id="IPR028055">
    <property type="entry name" value="YidC/Oxa/ALB_C"/>
</dbReference>
<dbReference type="AlphaFoldDB" id="A0A953N7D3"/>
<dbReference type="PRINTS" id="PR01900">
    <property type="entry name" value="YIDCPROTEIN"/>
</dbReference>
<dbReference type="PRINTS" id="PR00701">
    <property type="entry name" value="60KDINNERMP"/>
</dbReference>
<dbReference type="NCBIfam" id="TIGR03592">
    <property type="entry name" value="yidC_oxa1_cterm"/>
    <property type="match status" value="1"/>
</dbReference>
<dbReference type="InterPro" id="IPR019998">
    <property type="entry name" value="Membr_insert_YidC"/>
</dbReference>
<comment type="function">
    <text evidence="13">Required for the insertion and/or proper folding and/or complex formation of integral membrane proteins into the membrane. Involved in integration of membrane proteins that insert both dependently and independently of the Sec translocase complex, as well as at least some lipoproteins. Aids folding of multispanning membrane proteins.</text>
</comment>
<dbReference type="CDD" id="cd19961">
    <property type="entry name" value="EcYidC-like_peri"/>
    <property type="match status" value="1"/>
</dbReference>
<dbReference type="GO" id="GO:0015031">
    <property type="term" value="P:protein transport"/>
    <property type="evidence" value="ECO:0007669"/>
    <property type="project" value="UniProtKB-KW"/>
</dbReference>
<keyword evidence="7 13" id="KW-0653">Protein transport</keyword>
<evidence type="ECO:0000256" key="12">
    <source>
        <dbReference type="ARBA" id="ARBA00033342"/>
    </source>
</evidence>
<evidence type="ECO:0000313" key="17">
    <source>
        <dbReference type="EMBL" id="MBZ1349960.1"/>
    </source>
</evidence>
<proteinExistence type="inferred from homology"/>
<keyword evidence="8 13" id="KW-1133">Transmembrane helix</keyword>
<dbReference type="InterPro" id="IPR001708">
    <property type="entry name" value="YidC/ALB3/OXA1/COX18"/>
</dbReference>
<dbReference type="GO" id="GO:0005886">
    <property type="term" value="C:plasma membrane"/>
    <property type="evidence" value="ECO:0007669"/>
    <property type="project" value="UniProtKB-SubCell"/>
</dbReference>
<dbReference type="InterPro" id="IPR047196">
    <property type="entry name" value="YidC_ALB_C"/>
</dbReference>
<comment type="caution">
    <text evidence="17">The sequence shown here is derived from an EMBL/GenBank/DDBJ whole genome shotgun (WGS) entry which is preliminary data.</text>
</comment>
<evidence type="ECO:0000259" key="16">
    <source>
        <dbReference type="Pfam" id="PF14849"/>
    </source>
</evidence>